<dbReference type="InterPro" id="IPR001173">
    <property type="entry name" value="Glyco_trans_2-like"/>
</dbReference>
<gene>
    <name evidence="3" type="primary">epsH_1</name>
    <name evidence="3" type="ORF">DLNHIDIE_01061</name>
</gene>
<evidence type="ECO:0000313" key="4">
    <source>
        <dbReference type="Proteomes" id="UP000315403"/>
    </source>
</evidence>
<organism evidence="3 4">
    <name type="scientific">Acidithiobacillus thiooxidans ATCC 19377</name>
    <dbReference type="NCBI Taxonomy" id="637390"/>
    <lineage>
        <taxon>Bacteria</taxon>
        <taxon>Pseudomonadati</taxon>
        <taxon>Pseudomonadota</taxon>
        <taxon>Acidithiobacillia</taxon>
        <taxon>Acidithiobacillales</taxon>
        <taxon>Acidithiobacillaceae</taxon>
        <taxon>Acidithiobacillus</taxon>
    </lineage>
</organism>
<dbReference type="EMBL" id="SZUV01000001">
    <property type="protein sequence ID" value="TQN51193.1"/>
    <property type="molecule type" value="Genomic_DNA"/>
</dbReference>
<proteinExistence type="predicted"/>
<evidence type="ECO:0000256" key="1">
    <source>
        <dbReference type="SAM" id="Phobius"/>
    </source>
</evidence>
<keyword evidence="1" id="KW-0472">Membrane</keyword>
<dbReference type="Proteomes" id="UP000315403">
    <property type="component" value="Unassembled WGS sequence"/>
</dbReference>
<feature type="transmembrane region" description="Helical" evidence="1">
    <location>
        <begin position="299"/>
        <end position="319"/>
    </location>
</feature>
<comment type="caution">
    <text evidence="3">The sequence shown here is derived from an EMBL/GenBank/DDBJ whole genome shotgun (WGS) entry which is preliminary data.</text>
</comment>
<sequence>MNREETQSEKIPLVSIVVMAYQRVDYLKVTMNSILSQTMKDFELIIADDSDSAKIRELCENYNDPRIQYKPNKINLGMIQNAKNGMRMARGKYIANIHDDDFVDQYFIEKMIQPMEQDENIGLVFCDHKIVNAEGYEDPVETEKNTRKWRRENLNEGFIDDKFGAFINGVIPIPSARLFRRNSIDIDEIYEETSLFYDWWMSFLHAKSTYKIYYVNERLTYYRVHENSTTSASDIRATSANLYIYNYLEKNNYINKKEPVYKKNITHSSIRLANNFLMSKKKNEAIEILIKNLKPINKALFITMYCISILPSPLSVYLLKKAKRLKQTKIN</sequence>
<dbReference type="CDD" id="cd00761">
    <property type="entry name" value="Glyco_tranf_GTA_type"/>
    <property type="match status" value="1"/>
</dbReference>
<dbReference type="EC" id="2.4.-.-" evidence="3"/>
<dbReference type="PANTHER" id="PTHR22916:SF3">
    <property type="entry name" value="UDP-GLCNAC:BETAGAL BETA-1,3-N-ACETYLGLUCOSAMINYLTRANSFERASE-LIKE PROTEIN 1"/>
    <property type="match status" value="1"/>
</dbReference>
<protein>
    <submittedName>
        <fullName evidence="3">Putative glycosyltransferase EpsH</fullName>
        <ecNumber evidence="3">2.4.-.-</ecNumber>
    </submittedName>
</protein>
<dbReference type="Pfam" id="PF00535">
    <property type="entry name" value="Glycos_transf_2"/>
    <property type="match status" value="1"/>
</dbReference>
<keyword evidence="3" id="KW-0808">Transferase</keyword>
<dbReference type="AlphaFoldDB" id="A0A543Q4F5"/>
<keyword evidence="1" id="KW-1133">Transmembrane helix</keyword>
<reference evidence="3 4" key="1">
    <citation type="submission" date="2019-03" db="EMBL/GenBank/DDBJ databases">
        <title>New insights into Acidothiobacillus thiooxidans sulfur metabolism through coupled gene expression, solution geochemistry, microscopy and spectroscopy analyses.</title>
        <authorList>
            <person name="Camacho D."/>
            <person name="Frazao R."/>
            <person name="Fouillen A."/>
            <person name="Nanci A."/>
            <person name="Lang B.F."/>
            <person name="Apte S.C."/>
            <person name="Baron C."/>
            <person name="Warren L.A."/>
        </authorList>
    </citation>
    <scope>NUCLEOTIDE SEQUENCE [LARGE SCALE GENOMIC DNA]</scope>
    <source>
        <strain evidence="3 4">ATCC 19377</strain>
    </source>
</reference>
<keyword evidence="3" id="KW-0328">Glycosyltransferase</keyword>
<evidence type="ECO:0000259" key="2">
    <source>
        <dbReference type="Pfam" id="PF00535"/>
    </source>
</evidence>
<dbReference type="RefSeq" id="WP_142087164.1">
    <property type="nucleotide sequence ID" value="NZ_SZUV01000001.1"/>
</dbReference>
<keyword evidence="1" id="KW-0812">Transmembrane</keyword>
<dbReference type="SUPFAM" id="SSF53448">
    <property type="entry name" value="Nucleotide-diphospho-sugar transferases"/>
    <property type="match status" value="1"/>
</dbReference>
<dbReference type="GO" id="GO:0016758">
    <property type="term" value="F:hexosyltransferase activity"/>
    <property type="evidence" value="ECO:0007669"/>
    <property type="project" value="UniProtKB-ARBA"/>
</dbReference>
<name>A0A543Q4F5_ACITH</name>
<dbReference type="InterPro" id="IPR029044">
    <property type="entry name" value="Nucleotide-diphossugar_trans"/>
</dbReference>
<accession>A0A543Q4F5</accession>
<evidence type="ECO:0000313" key="3">
    <source>
        <dbReference type="EMBL" id="TQN51193.1"/>
    </source>
</evidence>
<dbReference type="PANTHER" id="PTHR22916">
    <property type="entry name" value="GLYCOSYLTRANSFERASE"/>
    <property type="match status" value="1"/>
</dbReference>
<dbReference type="Gene3D" id="3.90.550.10">
    <property type="entry name" value="Spore Coat Polysaccharide Biosynthesis Protein SpsA, Chain A"/>
    <property type="match status" value="1"/>
</dbReference>
<feature type="domain" description="Glycosyltransferase 2-like" evidence="2">
    <location>
        <begin position="15"/>
        <end position="183"/>
    </location>
</feature>